<evidence type="ECO:0000256" key="1">
    <source>
        <dbReference type="SAM" id="MobiDB-lite"/>
    </source>
</evidence>
<organism evidence="2 3">
    <name type="scientific">Didymodactylos carnosus</name>
    <dbReference type="NCBI Taxonomy" id="1234261"/>
    <lineage>
        <taxon>Eukaryota</taxon>
        <taxon>Metazoa</taxon>
        <taxon>Spiralia</taxon>
        <taxon>Gnathifera</taxon>
        <taxon>Rotifera</taxon>
        <taxon>Eurotatoria</taxon>
        <taxon>Bdelloidea</taxon>
        <taxon>Philodinida</taxon>
        <taxon>Philodinidae</taxon>
        <taxon>Didymodactylos</taxon>
    </lineage>
</organism>
<comment type="caution">
    <text evidence="2">The sequence shown here is derived from an EMBL/GenBank/DDBJ whole genome shotgun (WGS) entry which is preliminary data.</text>
</comment>
<accession>A0A8S2YSV3</accession>
<name>A0A8S2YSV3_9BILA</name>
<gene>
    <name evidence="2" type="ORF">TMI583_LOCUS50391</name>
</gene>
<dbReference type="Proteomes" id="UP000682733">
    <property type="component" value="Unassembled WGS sequence"/>
</dbReference>
<evidence type="ECO:0000313" key="2">
    <source>
        <dbReference type="EMBL" id="CAF4580951.1"/>
    </source>
</evidence>
<sequence>DIPRAQTTSETTTDSDTQANGGGAFSDEEWAYRRQHGFQRRHGFFSATEEQTTNGSGGTSGTTNGAQSGTQG</sequence>
<protein>
    <submittedName>
        <fullName evidence="2">Uncharacterized protein</fullName>
    </submittedName>
</protein>
<dbReference type="EMBL" id="CAJOBA010121335">
    <property type="protein sequence ID" value="CAF4580951.1"/>
    <property type="molecule type" value="Genomic_DNA"/>
</dbReference>
<proteinExistence type="predicted"/>
<feature type="non-terminal residue" evidence="2">
    <location>
        <position position="1"/>
    </location>
</feature>
<feature type="region of interest" description="Disordered" evidence="1">
    <location>
        <begin position="1"/>
        <end position="72"/>
    </location>
</feature>
<reference evidence="2" key="1">
    <citation type="submission" date="2021-02" db="EMBL/GenBank/DDBJ databases">
        <authorList>
            <person name="Nowell W R."/>
        </authorList>
    </citation>
    <scope>NUCLEOTIDE SEQUENCE</scope>
</reference>
<feature type="compositionally biased region" description="Basic residues" evidence="1">
    <location>
        <begin position="33"/>
        <end position="43"/>
    </location>
</feature>
<evidence type="ECO:0000313" key="3">
    <source>
        <dbReference type="Proteomes" id="UP000682733"/>
    </source>
</evidence>
<feature type="non-terminal residue" evidence="2">
    <location>
        <position position="72"/>
    </location>
</feature>
<dbReference type="AlphaFoldDB" id="A0A8S2YSV3"/>
<feature type="compositionally biased region" description="Low complexity" evidence="1">
    <location>
        <begin position="61"/>
        <end position="72"/>
    </location>
</feature>
<feature type="compositionally biased region" description="Low complexity" evidence="1">
    <location>
        <begin position="7"/>
        <end position="17"/>
    </location>
</feature>